<proteinExistence type="predicted"/>
<evidence type="ECO:0000313" key="1">
    <source>
        <dbReference type="Proteomes" id="UP000887564"/>
    </source>
</evidence>
<evidence type="ECO:0000313" key="2">
    <source>
        <dbReference type="WBParaSite" id="PEQ_0000876301-mRNA-1"/>
    </source>
</evidence>
<sequence>MAKWDTVCFTIQNYLIVDRDVRRLMVKFKMNHLVSAINVKETVVVNSSNKR</sequence>
<dbReference type="AlphaFoldDB" id="A0A914RQZ7"/>
<name>A0A914RQZ7_PAREQ</name>
<keyword evidence="1" id="KW-1185">Reference proteome</keyword>
<protein>
    <submittedName>
        <fullName evidence="2">Uncharacterized protein</fullName>
    </submittedName>
</protein>
<dbReference type="WBParaSite" id="PEQ_0000876301-mRNA-1">
    <property type="protein sequence ID" value="PEQ_0000876301-mRNA-1"/>
    <property type="gene ID" value="PEQ_0000876301"/>
</dbReference>
<reference evidence="2" key="1">
    <citation type="submission" date="2022-11" db="UniProtKB">
        <authorList>
            <consortium name="WormBaseParasite"/>
        </authorList>
    </citation>
    <scope>IDENTIFICATION</scope>
</reference>
<dbReference type="Proteomes" id="UP000887564">
    <property type="component" value="Unplaced"/>
</dbReference>
<organism evidence="1 2">
    <name type="scientific">Parascaris equorum</name>
    <name type="common">Equine roundworm</name>
    <dbReference type="NCBI Taxonomy" id="6256"/>
    <lineage>
        <taxon>Eukaryota</taxon>
        <taxon>Metazoa</taxon>
        <taxon>Ecdysozoa</taxon>
        <taxon>Nematoda</taxon>
        <taxon>Chromadorea</taxon>
        <taxon>Rhabditida</taxon>
        <taxon>Spirurina</taxon>
        <taxon>Ascaridomorpha</taxon>
        <taxon>Ascaridoidea</taxon>
        <taxon>Ascarididae</taxon>
        <taxon>Parascaris</taxon>
    </lineage>
</organism>
<accession>A0A914RQZ7</accession>